<organism evidence="1 2">
    <name type="scientific">Biomphalaria pfeifferi</name>
    <name type="common">Bloodfluke planorb</name>
    <name type="synonym">Freshwater snail</name>
    <dbReference type="NCBI Taxonomy" id="112525"/>
    <lineage>
        <taxon>Eukaryota</taxon>
        <taxon>Metazoa</taxon>
        <taxon>Spiralia</taxon>
        <taxon>Lophotrochozoa</taxon>
        <taxon>Mollusca</taxon>
        <taxon>Gastropoda</taxon>
        <taxon>Heterobranchia</taxon>
        <taxon>Euthyneura</taxon>
        <taxon>Panpulmonata</taxon>
        <taxon>Hygrophila</taxon>
        <taxon>Lymnaeoidea</taxon>
        <taxon>Planorbidae</taxon>
        <taxon>Biomphalaria</taxon>
    </lineage>
</organism>
<dbReference type="Proteomes" id="UP001233172">
    <property type="component" value="Unassembled WGS sequence"/>
</dbReference>
<evidence type="ECO:0000313" key="1">
    <source>
        <dbReference type="EMBL" id="KAK0068073.1"/>
    </source>
</evidence>
<evidence type="ECO:0000313" key="2">
    <source>
        <dbReference type="Proteomes" id="UP001233172"/>
    </source>
</evidence>
<feature type="non-terminal residue" evidence="1">
    <location>
        <position position="76"/>
    </location>
</feature>
<reference evidence="1" key="2">
    <citation type="submission" date="2023-04" db="EMBL/GenBank/DDBJ databases">
        <authorList>
            <person name="Bu L."/>
            <person name="Lu L."/>
            <person name="Laidemitt M.R."/>
            <person name="Zhang S.M."/>
            <person name="Mutuku M."/>
            <person name="Mkoji G."/>
            <person name="Steinauer M."/>
            <person name="Loker E.S."/>
        </authorList>
    </citation>
    <scope>NUCLEOTIDE SEQUENCE</scope>
    <source>
        <strain evidence="1">KasaAsao</strain>
        <tissue evidence="1">Whole Snail</tissue>
    </source>
</reference>
<name>A0AAD8FL95_BIOPF</name>
<sequence>GSRSVHAMRGITTYTFAYRKRSCFCFPCRNSDGSQCLHDEICGSWKVFKLQKHNEEQYQSNLEASMDISPMCSNLK</sequence>
<protein>
    <submittedName>
        <fullName evidence="1">Uncharacterized protein</fullName>
    </submittedName>
</protein>
<proteinExistence type="predicted"/>
<feature type="non-terminal residue" evidence="1">
    <location>
        <position position="1"/>
    </location>
</feature>
<gene>
    <name evidence="1" type="ORF">Bpfe_002008</name>
</gene>
<accession>A0AAD8FL95</accession>
<comment type="caution">
    <text evidence="1">The sequence shown here is derived from an EMBL/GenBank/DDBJ whole genome shotgun (WGS) entry which is preliminary data.</text>
</comment>
<keyword evidence="2" id="KW-1185">Reference proteome</keyword>
<dbReference type="EMBL" id="JASAOG010000005">
    <property type="protein sequence ID" value="KAK0068073.1"/>
    <property type="molecule type" value="Genomic_DNA"/>
</dbReference>
<dbReference type="AlphaFoldDB" id="A0AAD8FL95"/>
<reference evidence="1" key="1">
    <citation type="journal article" date="2023" name="PLoS Negl. Trop. Dis.">
        <title>A genome sequence for Biomphalaria pfeifferi, the major vector snail for the human-infecting parasite Schistosoma mansoni.</title>
        <authorList>
            <person name="Bu L."/>
            <person name="Lu L."/>
            <person name="Laidemitt M.R."/>
            <person name="Zhang S.M."/>
            <person name="Mutuku M."/>
            <person name="Mkoji G."/>
            <person name="Steinauer M."/>
            <person name="Loker E.S."/>
        </authorList>
    </citation>
    <scope>NUCLEOTIDE SEQUENCE</scope>
    <source>
        <strain evidence="1">KasaAsao</strain>
    </source>
</reference>